<evidence type="ECO:0000313" key="1">
    <source>
        <dbReference type="EMBL" id="ATG47610.1"/>
    </source>
</evidence>
<reference evidence="1 2" key="1">
    <citation type="submission" date="2017-06" db="EMBL/GenBank/DDBJ databases">
        <title>Celeribacter sp. TSPH2 complete genome sequence.</title>
        <authorList>
            <person name="Woo J.-H."/>
            <person name="Kim H.-S."/>
        </authorList>
    </citation>
    <scope>NUCLEOTIDE SEQUENCE [LARGE SCALE GENOMIC DNA]</scope>
    <source>
        <strain evidence="1 2">TSPH2</strain>
    </source>
</reference>
<dbReference type="AlphaFoldDB" id="A0A291GC38"/>
<dbReference type="OrthoDB" id="7864356at2"/>
<keyword evidence="2" id="KW-1185">Reference proteome</keyword>
<gene>
    <name evidence="1" type="ORF">CEW89_08495</name>
</gene>
<accession>A0A291GC38</accession>
<protein>
    <submittedName>
        <fullName evidence="1">Uncharacterized protein</fullName>
    </submittedName>
</protein>
<evidence type="ECO:0000313" key="2">
    <source>
        <dbReference type="Proteomes" id="UP000217935"/>
    </source>
</evidence>
<dbReference type="KEGG" id="ceh:CEW89_08495"/>
<organism evidence="1 2">
    <name type="scientific">Celeribacter ethanolicus</name>
    <dbReference type="NCBI Taxonomy" id="1758178"/>
    <lineage>
        <taxon>Bacteria</taxon>
        <taxon>Pseudomonadati</taxon>
        <taxon>Pseudomonadota</taxon>
        <taxon>Alphaproteobacteria</taxon>
        <taxon>Rhodobacterales</taxon>
        <taxon>Roseobacteraceae</taxon>
        <taxon>Celeribacter</taxon>
    </lineage>
</organism>
<name>A0A291GC38_9RHOB</name>
<dbReference type="RefSeq" id="WP_096805595.1">
    <property type="nucleotide sequence ID" value="NZ_CP022196.1"/>
</dbReference>
<dbReference type="Proteomes" id="UP000217935">
    <property type="component" value="Chromosome"/>
</dbReference>
<sequence>MNMVFENAPAAHSGARFDPEPFHMVVGSDFEVPGRAPLWVCFNPSCSATFVPQRPWQRYCCEGCRKADEQEFRRVGQKAAPALLAWRMGKHDRYRGAFGMEVVTPELRAISNAARGYVTRLQSEWFADRMQRAGEAMRCRG</sequence>
<dbReference type="EMBL" id="CP022196">
    <property type="protein sequence ID" value="ATG47610.1"/>
    <property type="molecule type" value="Genomic_DNA"/>
</dbReference>
<proteinExistence type="predicted"/>